<keyword evidence="3" id="KW-1185">Reference proteome</keyword>
<feature type="transmembrane region" description="Helical" evidence="1">
    <location>
        <begin position="311"/>
        <end position="331"/>
    </location>
</feature>
<gene>
    <name evidence="2" type="ORF">Lepil_2878</name>
</gene>
<feature type="transmembrane region" description="Helical" evidence="1">
    <location>
        <begin position="7"/>
        <end position="28"/>
    </location>
</feature>
<evidence type="ECO:0000256" key="1">
    <source>
        <dbReference type="SAM" id="Phobius"/>
    </source>
</evidence>
<dbReference type="RefSeq" id="WP_002773522.1">
    <property type="nucleotide sequence ID" value="NZ_JH597773.1"/>
</dbReference>
<sequence length="587" mass="66879">MTAKKEYLIWGGLFLALASFAIYSRIWVTEDAYISFRYIENLFSGNGLVFNRGDRVEGFTHPLWLFLLILLRTVGIDAHQGGILLGFLLSLSGIALAIRWKSKSSSPLFLLPALLACHDGFRDFATSGLEFPLTFFLLIALLTLTFQQKLHSPFLLGTIVSLLYHTRPEMGMLIPYYFLWRLAEIRKLEWNWILRYALAVGLFAGLYHLFRFVYFHDILPNTFYAKSGGSARYADGLNYLMHFLTYSKFFLLAVAATAAFALWRFFVSKQQAETGEIHRAPLVMPWREIVLIVLLGHYIIRVGGDFMGFRLLMPTFIIVWFVLDYLAAALAKDLSPVIIRSLNLILFLSVSVVLVFGNSFPVLKRGIVNERMAYINEFDADGRIVKRLYSGPVDLASGVKHRWFVRGLEFRNLQACLGISDFRITNSLTEAKCMEDGVGLGYFGVAAGPDVIIIDELGLTDRDVARSNKKSGHNRVGHERSISLDQVIEKKAAFCSLEDRRYDDLMRTKFGVLLRIEPEMLRSLGKTEYERRVKGLKQLKKSILAGSSADDQRLLSRIEHLENIWQQKVEDLPDTTEEQTRTDGCWL</sequence>
<dbReference type="AlphaFoldDB" id="H2CD71"/>
<feature type="transmembrane region" description="Helical" evidence="1">
    <location>
        <begin position="337"/>
        <end position="357"/>
    </location>
</feature>
<name>H2CD71_9LEPT</name>
<reference evidence="2 3" key="1">
    <citation type="submission" date="2011-10" db="EMBL/GenBank/DDBJ databases">
        <title>The Improved High-Quality Draft genome of Leptonema illini DSM 21528.</title>
        <authorList>
            <consortium name="US DOE Joint Genome Institute (JGI-PGF)"/>
            <person name="Lucas S."/>
            <person name="Copeland A."/>
            <person name="Lapidus A."/>
            <person name="Glavina del Rio T."/>
            <person name="Dalin E."/>
            <person name="Tice H."/>
            <person name="Bruce D."/>
            <person name="Goodwin L."/>
            <person name="Pitluck S."/>
            <person name="Peters L."/>
            <person name="Mikhailova N."/>
            <person name="Held B."/>
            <person name="Kyrpides N."/>
            <person name="Mavromatis K."/>
            <person name="Ivanova N."/>
            <person name="Markowitz V."/>
            <person name="Cheng J.-F."/>
            <person name="Hugenholtz P."/>
            <person name="Woyke T."/>
            <person name="Wu D."/>
            <person name="Gronow S."/>
            <person name="Wellnitz S."/>
            <person name="Brambilla E.-M."/>
            <person name="Klenk H.-P."/>
            <person name="Eisen J.A."/>
        </authorList>
    </citation>
    <scope>NUCLEOTIDE SEQUENCE [LARGE SCALE GENOMIC DNA]</scope>
    <source>
        <strain evidence="2 3">DSM 21528</strain>
    </source>
</reference>
<organism evidence="2 3">
    <name type="scientific">Leptonema illini DSM 21528</name>
    <dbReference type="NCBI Taxonomy" id="929563"/>
    <lineage>
        <taxon>Bacteria</taxon>
        <taxon>Pseudomonadati</taxon>
        <taxon>Spirochaetota</taxon>
        <taxon>Spirochaetia</taxon>
        <taxon>Leptospirales</taxon>
        <taxon>Leptospiraceae</taxon>
        <taxon>Leptonema</taxon>
    </lineage>
</organism>
<feature type="transmembrane region" description="Helical" evidence="1">
    <location>
        <begin position="192"/>
        <end position="210"/>
    </location>
</feature>
<accession>H2CD71</accession>
<feature type="transmembrane region" description="Helical" evidence="1">
    <location>
        <begin position="249"/>
        <end position="266"/>
    </location>
</feature>
<keyword evidence="1" id="KW-0472">Membrane</keyword>
<evidence type="ECO:0008006" key="4">
    <source>
        <dbReference type="Google" id="ProtNLM"/>
    </source>
</evidence>
<feature type="transmembrane region" description="Helical" evidence="1">
    <location>
        <begin position="82"/>
        <end position="100"/>
    </location>
</feature>
<dbReference type="EMBL" id="JH597773">
    <property type="protein sequence ID" value="EHQ07547.1"/>
    <property type="molecule type" value="Genomic_DNA"/>
</dbReference>
<evidence type="ECO:0000313" key="3">
    <source>
        <dbReference type="Proteomes" id="UP000005737"/>
    </source>
</evidence>
<feature type="transmembrane region" description="Helical" evidence="1">
    <location>
        <begin position="129"/>
        <end position="147"/>
    </location>
</feature>
<feature type="transmembrane region" description="Helical" evidence="1">
    <location>
        <begin position="286"/>
        <end position="304"/>
    </location>
</feature>
<dbReference type="HOGENOM" id="CLU_467558_0_0_12"/>
<dbReference type="Proteomes" id="UP000005737">
    <property type="component" value="Unassembled WGS sequence"/>
</dbReference>
<feature type="transmembrane region" description="Helical" evidence="1">
    <location>
        <begin position="58"/>
        <end position="75"/>
    </location>
</feature>
<evidence type="ECO:0000313" key="2">
    <source>
        <dbReference type="EMBL" id="EHQ07547.1"/>
    </source>
</evidence>
<proteinExistence type="predicted"/>
<keyword evidence="1" id="KW-1133">Transmembrane helix</keyword>
<dbReference type="STRING" id="183.GCA_002009735_00446"/>
<protein>
    <recommendedName>
        <fullName evidence="4">Glycosyltransferase RgtA/B/C/D-like domain-containing protein</fullName>
    </recommendedName>
</protein>
<keyword evidence="1" id="KW-0812">Transmembrane</keyword>